<dbReference type="EMBL" id="DTDV01000003">
    <property type="protein sequence ID" value="HGK22930.1"/>
    <property type="molecule type" value="Genomic_DNA"/>
</dbReference>
<dbReference type="InterPro" id="IPR013442">
    <property type="entry name" value="SSO1393-like"/>
</dbReference>
<evidence type="ECO:0000313" key="2">
    <source>
        <dbReference type="EMBL" id="HGK22930.1"/>
    </source>
</evidence>
<sequence>MIKVITPVGTSVFDNYLKENTNEDFRSIYIQIKENKYQADDLDKETKRREIEKALNEKWFRKNINASAEIKGLTKLKEQLKGDFYIYLLYSDTAISRLAAEILQNAITYYENLKNSQVEIRKIERLQIGDREEFIKGMTNLIKIIYDIAQGYWENIIINITGGYKATIPYLTLLGQINKCSIYYIFENTNTLIEIPYLPIDIKWDFFDKYWEYIEKVEHPKSHPKDDLPRCFLENFKFLLVDEIISGKTYVSLNPLGEIFWRKYKSRYFIFYAPEDVYIDIEKQKNIQEIIISKFYKNEIRRNKTEIKNNHLVYDDGNNPYRVFYFGKDEDIYIYKTFESHNEYERYLKEFKFDDNLREQIIINSKLYKKEVHNV</sequence>
<proteinExistence type="predicted"/>
<dbReference type="Pfam" id="PF09651">
    <property type="entry name" value="Cas_APE2256"/>
    <property type="match status" value="1"/>
</dbReference>
<evidence type="ECO:0000259" key="1">
    <source>
        <dbReference type="Pfam" id="PF09651"/>
    </source>
</evidence>
<dbReference type="AlphaFoldDB" id="A0A7V3ZHK8"/>
<gene>
    <name evidence="2" type="ORF">ENU78_00520</name>
</gene>
<name>A0A7V3ZHK8_DICTH</name>
<dbReference type="Gene3D" id="3.40.50.10770">
    <property type="entry name" value="Hypothetical protein VC1899 like domain (Restriction endonuclease-like)"/>
    <property type="match status" value="1"/>
</dbReference>
<protein>
    <submittedName>
        <fullName evidence="2">Putative CRISPR-associated protein</fullName>
    </submittedName>
</protein>
<reference evidence="2" key="1">
    <citation type="journal article" date="2020" name="mSystems">
        <title>Genome- and Community-Level Interaction Insights into Carbon Utilization and Element Cycling Functions of Hydrothermarchaeota in Hydrothermal Sediment.</title>
        <authorList>
            <person name="Zhou Z."/>
            <person name="Liu Y."/>
            <person name="Xu W."/>
            <person name="Pan J."/>
            <person name="Luo Z.H."/>
            <person name="Li M."/>
        </authorList>
    </citation>
    <scope>NUCLEOTIDE SEQUENCE [LARGE SCALE GENOMIC DNA]</scope>
    <source>
        <strain evidence="2">SpSt-70</strain>
    </source>
</reference>
<organism evidence="2">
    <name type="scientific">Dictyoglomus thermophilum</name>
    <dbReference type="NCBI Taxonomy" id="14"/>
    <lineage>
        <taxon>Bacteria</taxon>
        <taxon>Pseudomonadati</taxon>
        <taxon>Dictyoglomota</taxon>
        <taxon>Dictyoglomia</taxon>
        <taxon>Dictyoglomales</taxon>
        <taxon>Dictyoglomaceae</taxon>
        <taxon>Dictyoglomus</taxon>
    </lineage>
</organism>
<comment type="caution">
    <text evidence="2">The sequence shown here is derived from an EMBL/GenBank/DDBJ whole genome shotgun (WGS) entry which is preliminary data.</text>
</comment>
<accession>A0A7V3ZHK8</accession>
<dbReference type="NCBIfam" id="TIGR02619">
    <property type="entry name" value="putative CRISPR-associated protein, APE2256 family"/>
    <property type="match status" value="1"/>
</dbReference>
<feature type="domain" description="CRISPR system ring nuclease SSO1393-like" evidence="1">
    <location>
        <begin position="65"/>
        <end position="197"/>
    </location>
</feature>